<dbReference type="Proteomes" id="UP000185473">
    <property type="component" value="Chromosome"/>
</dbReference>
<evidence type="ECO:0000313" key="1">
    <source>
        <dbReference type="EMBL" id="APS42558.1"/>
    </source>
</evidence>
<evidence type="ECO:0000313" key="2">
    <source>
        <dbReference type="Proteomes" id="UP000185473"/>
    </source>
</evidence>
<organism evidence="1 2">
    <name type="scientific">Weissella jogaejeotgali</name>
    <dbReference type="NCBI Taxonomy" id="1631871"/>
    <lineage>
        <taxon>Bacteria</taxon>
        <taxon>Bacillati</taxon>
        <taxon>Bacillota</taxon>
        <taxon>Bacilli</taxon>
        <taxon>Lactobacillales</taxon>
        <taxon>Lactobacillaceae</taxon>
        <taxon>Weissella</taxon>
    </lineage>
</organism>
<dbReference type="OrthoDB" id="2146879at2"/>
<name>A0A1L6RDI4_9LACO</name>
<dbReference type="EMBL" id="CP014332">
    <property type="protein sequence ID" value="APS42558.1"/>
    <property type="molecule type" value="Genomic_DNA"/>
</dbReference>
<gene>
    <name evidence="1" type="ORF">FOL01_1699</name>
</gene>
<keyword evidence="2" id="KW-1185">Reference proteome</keyword>
<proteinExistence type="predicted"/>
<dbReference type="RefSeq" id="WP_075270297.1">
    <property type="nucleotide sequence ID" value="NZ_CP014332.1"/>
</dbReference>
<accession>A0A1L6RDI4</accession>
<reference evidence="1 2" key="1">
    <citation type="submission" date="2016-02" db="EMBL/GenBank/DDBJ databases">
        <title>Complete Genome Sequence of Weissella jogaejeotgali FOL01.</title>
        <authorList>
            <person name="Lee J.-H."/>
            <person name="Ku H.-J."/>
        </authorList>
    </citation>
    <scope>NUCLEOTIDE SEQUENCE [LARGE SCALE GENOMIC DNA]</scope>
    <source>
        <strain evidence="1 2">FOL01</strain>
    </source>
</reference>
<protein>
    <submittedName>
        <fullName evidence="1">Uncharacterized protein</fullName>
    </submittedName>
</protein>
<dbReference type="AlphaFoldDB" id="A0A1L6RDI4"/>
<sequence length="71" mass="8221">MQEKRNVNTTGMTVHLTPSNFTLDRILINGQHFQYRGIDLSLGDTVRIRQQVGNFLIVDKVRQPGKKYYTV</sequence>
<dbReference type="KEGG" id="wjo:FOL01_1699"/>